<gene>
    <name evidence="3" type="ORF">BST26_19695</name>
</gene>
<dbReference type="Proteomes" id="UP000192801">
    <property type="component" value="Unassembled WGS sequence"/>
</dbReference>
<keyword evidence="2" id="KW-0472">Membrane</keyword>
<reference evidence="3 4" key="1">
    <citation type="submission" date="2016-12" db="EMBL/GenBank/DDBJ databases">
        <title>The new phylogeny of genus Mycobacterium.</title>
        <authorList>
            <person name="Tortoli E."/>
            <person name="Trovato A."/>
            <person name="Cirillo D.M."/>
        </authorList>
    </citation>
    <scope>NUCLEOTIDE SEQUENCE [LARGE SCALE GENOMIC DNA]</scope>
    <source>
        <strain evidence="3 4">DSM 45130</strain>
    </source>
</reference>
<feature type="transmembrane region" description="Helical" evidence="2">
    <location>
        <begin position="69"/>
        <end position="89"/>
    </location>
</feature>
<proteinExistence type="predicted"/>
<organism evidence="3 4">
    <name type="scientific">Mycolicibacterium insubricum</name>
    <dbReference type="NCBI Taxonomy" id="444597"/>
    <lineage>
        <taxon>Bacteria</taxon>
        <taxon>Bacillati</taxon>
        <taxon>Actinomycetota</taxon>
        <taxon>Actinomycetes</taxon>
        <taxon>Mycobacteriales</taxon>
        <taxon>Mycobacteriaceae</taxon>
        <taxon>Mycolicibacterium</taxon>
    </lineage>
</organism>
<dbReference type="EMBL" id="MVHS01000072">
    <property type="protein sequence ID" value="ORA64763.1"/>
    <property type="molecule type" value="Genomic_DNA"/>
</dbReference>
<feature type="transmembrane region" description="Helical" evidence="2">
    <location>
        <begin position="144"/>
        <end position="163"/>
    </location>
</feature>
<dbReference type="OrthoDB" id="3394166at2"/>
<evidence type="ECO:0000313" key="3">
    <source>
        <dbReference type="EMBL" id="ORA64763.1"/>
    </source>
</evidence>
<evidence type="ECO:0000313" key="4">
    <source>
        <dbReference type="Proteomes" id="UP000192801"/>
    </source>
</evidence>
<sequence length="637" mass="66328">MEPESADANGTEPKDDDNDDVSPDHRPWLRAGCLVGAGIGAVAVGLRMLGAAPSWYRSGGSWWTGATVGRWALVVAVATLLLAVARVAVAKWLPGRRARAVVAAVVILSATGVVVALRGSGVFVAVAGVEAVRDLPEVPDLRFGFRWVCLVCAVTVVGIILGARRDGLDGWRLRSTASVAVLTAVCVAAVGMVGIARTKPGPAASASTAMYASSGPSGIFRVVRVDPSPASGGKISAVVPLTGGVAVAADRVLRAYGPEGRTLWTVEFPSAVSYAFGPDLRYERDGPWLLVQTASKGPVTLTYGIEAATGRIAWSSDAFGKLVSAAGGRTYGNDWRWVFAALVSASRFEDTGLIVGTDLVMIDAATGTPTSSRQFRAAGDGTQPWKADCRVPTDVHLTRKASQALAMVVQGCGGTDDSRLLTFALDSGEPVEDTAVSTGIADERPVILDTSGEVRVIGVVDAGGLALRSEVTGTLTAPSAPDGYVITAVLKADFYSYTVLAVRRDRRLVVMDVGYPTQSTVLRVTDLGLEVPRLSYPSLQQNVDYGGMLVPVNHGALTNSWLTAAGYRDPHPVSGSVPQTAPLTVVSLSAQGADVSMVASPCRQGESPRNRVLAFGGGTALWCSSSADFSNELFLLS</sequence>
<dbReference type="AlphaFoldDB" id="A0A1X0CXD6"/>
<feature type="transmembrane region" description="Helical" evidence="2">
    <location>
        <begin position="101"/>
        <end position="124"/>
    </location>
</feature>
<keyword evidence="2" id="KW-1133">Transmembrane helix</keyword>
<dbReference type="RefSeq" id="WP_083033416.1">
    <property type="nucleotide sequence ID" value="NZ_AP022618.1"/>
</dbReference>
<keyword evidence="4" id="KW-1185">Reference proteome</keyword>
<feature type="transmembrane region" description="Helical" evidence="2">
    <location>
        <begin position="175"/>
        <end position="196"/>
    </location>
</feature>
<feature type="transmembrane region" description="Helical" evidence="2">
    <location>
        <begin position="28"/>
        <end position="49"/>
    </location>
</feature>
<accession>A0A1X0CXD6</accession>
<dbReference type="STRING" id="444597.BST26_19695"/>
<keyword evidence="2" id="KW-0812">Transmembrane</keyword>
<feature type="region of interest" description="Disordered" evidence="1">
    <location>
        <begin position="1"/>
        <end position="23"/>
    </location>
</feature>
<comment type="caution">
    <text evidence="3">The sequence shown here is derived from an EMBL/GenBank/DDBJ whole genome shotgun (WGS) entry which is preliminary data.</text>
</comment>
<evidence type="ECO:0000256" key="1">
    <source>
        <dbReference type="SAM" id="MobiDB-lite"/>
    </source>
</evidence>
<evidence type="ECO:0000256" key="2">
    <source>
        <dbReference type="SAM" id="Phobius"/>
    </source>
</evidence>
<name>A0A1X0CXD6_9MYCO</name>
<protein>
    <submittedName>
        <fullName evidence="3">Uncharacterized protein</fullName>
    </submittedName>
</protein>